<dbReference type="EC" id="2.1.1.37" evidence="1"/>
<dbReference type="GO" id="GO:0032259">
    <property type="term" value="P:methylation"/>
    <property type="evidence" value="ECO:0007669"/>
    <property type="project" value="UniProtKB-KW"/>
</dbReference>
<evidence type="ECO:0000256" key="3">
    <source>
        <dbReference type="ARBA" id="ARBA00022679"/>
    </source>
</evidence>
<dbReference type="PROSITE" id="PS00094">
    <property type="entry name" value="C5_MTASE_1"/>
    <property type="match status" value="1"/>
</dbReference>
<dbReference type="AlphaFoldDB" id="A0A561ERV9"/>
<organism evidence="7 8">
    <name type="scientific">Kitasatospora atroaurantiaca</name>
    <dbReference type="NCBI Taxonomy" id="285545"/>
    <lineage>
        <taxon>Bacteria</taxon>
        <taxon>Bacillati</taxon>
        <taxon>Actinomycetota</taxon>
        <taxon>Actinomycetes</taxon>
        <taxon>Kitasatosporales</taxon>
        <taxon>Streptomycetaceae</taxon>
        <taxon>Kitasatospora</taxon>
    </lineage>
</organism>
<evidence type="ECO:0000313" key="7">
    <source>
        <dbReference type="EMBL" id="TWE18350.1"/>
    </source>
</evidence>
<keyword evidence="5" id="KW-0680">Restriction system</keyword>
<evidence type="ECO:0000313" key="8">
    <source>
        <dbReference type="Proteomes" id="UP000318416"/>
    </source>
</evidence>
<evidence type="ECO:0000256" key="6">
    <source>
        <dbReference type="PROSITE-ProRule" id="PRU01016"/>
    </source>
</evidence>
<evidence type="ECO:0000256" key="4">
    <source>
        <dbReference type="ARBA" id="ARBA00022691"/>
    </source>
</evidence>
<dbReference type="Gene3D" id="3.40.50.150">
    <property type="entry name" value="Vaccinia Virus protein VP39"/>
    <property type="match status" value="1"/>
</dbReference>
<keyword evidence="3 6" id="KW-0808">Transferase</keyword>
<evidence type="ECO:0000256" key="5">
    <source>
        <dbReference type="ARBA" id="ARBA00022747"/>
    </source>
</evidence>
<feature type="active site" evidence="6">
    <location>
        <position position="73"/>
    </location>
</feature>
<dbReference type="OrthoDB" id="9813719at2"/>
<protein>
    <recommendedName>
        <fullName evidence="1">DNA (cytosine-5-)-methyltransferase</fullName>
        <ecNumber evidence="1">2.1.1.37</ecNumber>
    </recommendedName>
</protein>
<evidence type="ECO:0000256" key="2">
    <source>
        <dbReference type="ARBA" id="ARBA00022603"/>
    </source>
</evidence>
<name>A0A561ERV9_9ACTN</name>
<sequence length="178" mass="19002">MPILELCAGYGGLGRAVEALTGERVRYVAEIDPYASLITAARYPRAPNLGDITQVDWSALAGQVDIITAGFPCQDISNAGKRVGLNGERSGIWSSVLESVRVLRPRLVFLENVAAIRRRGLAEVLGGLATIGYDARWCCFRASGTGAAHVRDRWFCIATPTADPNGVGRITGTGLREG</sequence>
<dbReference type="GO" id="GO:0009307">
    <property type="term" value="P:DNA restriction-modification system"/>
    <property type="evidence" value="ECO:0007669"/>
    <property type="project" value="UniProtKB-KW"/>
</dbReference>
<dbReference type="InterPro" id="IPR029063">
    <property type="entry name" value="SAM-dependent_MTases_sf"/>
</dbReference>
<evidence type="ECO:0000256" key="1">
    <source>
        <dbReference type="ARBA" id="ARBA00011975"/>
    </source>
</evidence>
<dbReference type="PROSITE" id="PS51679">
    <property type="entry name" value="SAM_MT_C5"/>
    <property type="match status" value="1"/>
</dbReference>
<proteinExistence type="inferred from homology"/>
<gene>
    <name evidence="7" type="ORF">FB465_3417</name>
</gene>
<reference evidence="7 8" key="1">
    <citation type="submission" date="2019-06" db="EMBL/GenBank/DDBJ databases">
        <title>Sequencing the genomes of 1000 actinobacteria strains.</title>
        <authorList>
            <person name="Klenk H.-P."/>
        </authorList>
    </citation>
    <scope>NUCLEOTIDE SEQUENCE [LARGE SCALE GENOMIC DNA]</scope>
    <source>
        <strain evidence="7 8">DSM 41649</strain>
    </source>
</reference>
<dbReference type="PANTHER" id="PTHR46098">
    <property type="entry name" value="TRNA (CYTOSINE(38)-C(5))-METHYLTRANSFERASE"/>
    <property type="match status" value="1"/>
</dbReference>
<dbReference type="SUPFAM" id="SSF53335">
    <property type="entry name" value="S-adenosyl-L-methionine-dependent methyltransferases"/>
    <property type="match status" value="1"/>
</dbReference>
<dbReference type="InterPro" id="IPR018117">
    <property type="entry name" value="C5_DNA_meth_AS"/>
</dbReference>
<keyword evidence="4 6" id="KW-0949">S-adenosyl-L-methionine</keyword>
<dbReference type="PANTHER" id="PTHR46098:SF1">
    <property type="entry name" value="TRNA (CYTOSINE(38)-C(5))-METHYLTRANSFERASE"/>
    <property type="match status" value="1"/>
</dbReference>
<comment type="caution">
    <text evidence="7">The sequence shown here is derived from an EMBL/GenBank/DDBJ whole genome shotgun (WGS) entry which is preliminary data.</text>
</comment>
<dbReference type="EMBL" id="VIVR01000001">
    <property type="protein sequence ID" value="TWE18350.1"/>
    <property type="molecule type" value="Genomic_DNA"/>
</dbReference>
<accession>A0A561ERV9</accession>
<keyword evidence="2 6" id="KW-0489">Methyltransferase</keyword>
<dbReference type="Pfam" id="PF00145">
    <property type="entry name" value="DNA_methylase"/>
    <property type="match status" value="1"/>
</dbReference>
<dbReference type="InterPro" id="IPR050750">
    <property type="entry name" value="C5-MTase"/>
</dbReference>
<dbReference type="PRINTS" id="PR00105">
    <property type="entry name" value="C5METTRFRASE"/>
</dbReference>
<dbReference type="Proteomes" id="UP000318416">
    <property type="component" value="Unassembled WGS sequence"/>
</dbReference>
<comment type="similarity">
    <text evidence="6">Belongs to the class I-like SAM-binding methyltransferase superfamily. C5-methyltransferase family.</text>
</comment>
<dbReference type="InterPro" id="IPR001525">
    <property type="entry name" value="C5_MeTfrase"/>
</dbReference>
<dbReference type="GO" id="GO:0003886">
    <property type="term" value="F:DNA (cytosine-5-)-methyltransferase activity"/>
    <property type="evidence" value="ECO:0007669"/>
    <property type="project" value="UniProtKB-EC"/>
</dbReference>
<keyword evidence="8" id="KW-1185">Reference proteome</keyword>